<name>A0A8S1QZF5_9CILI</name>
<dbReference type="EMBL" id="CAJJDN010000128">
    <property type="protein sequence ID" value="CAD8120849.1"/>
    <property type="molecule type" value="Genomic_DNA"/>
</dbReference>
<evidence type="ECO:0000313" key="2">
    <source>
        <dbReference type="EMBL" id="CAD8120849.1"/>
    </source>
</evidence>
<proteinExistence type="predicted"/>
<dbReference type="AlphaFoldDB" id="A0A8S1QZF5"/>
<evidence type="ECO:0008006" key="4">
    <source>
        <dbReference type="Google" id="ProtNLM"/>
    </source>
</evidence>
<keyword evidence="1" id="KW-1133">Transmembrane helix</keyword>
<keyword evidence="1" id="KW-0812">Transmembrane</keyword>
<accession>A0A8S1QZF5</accession>
<gene>
    <name evidence="2" type="ORF">PSON_ATCC_30995.1.T1280101</name>
</gene>
<sequence>MTMEQIYGYEELFSIKCSLIYSIHIFRSEKYLLDNIEKFEFHSCQNYSTKLMKKRQRSYLVECQQRFPINQILGISILRSIFSILIIERFRDFWYFSLEYYQQILYDSILKIQDLRNFTQQKELEKRLKSKQKIQSKIMFNLCLLNESLFLQGNLIDQFMNQKTNKSIQADHSKKSTKKLKIIIIFTQYIIKMLSIIQIPYQLIISFQQKEKLIERF</sequence>
<organism evidence="2 3">
    <name type="scientific">Paramecium sonneborni</name>
    <dbReference type="NCBI Taxonomy" id="65129"/>
    <lineage>
        <taxon>Eukaryota</taxon>
        <taxon>Sar</taxon>
        <taxon>Alveolata</taxon>
        <taxon>Ciliophora</taxon>
        <taxon>Intramacronucleata</taxon>
        <taxon>Oligohymenophorea</taxon>
        <taxon>Peniculida</taxon>
        <taxon>Parameciidae</taxon>
        <taxon>Paramecium</taxon>
    </lineage>
</organism>
<reference evidence="2" key="1">
    <citation type="submission" date="2021-01" db="EMBL/GenBank/DDBJ databases">
        <authorList>
            <consortium name="Genoscope - CEA"/>
            <person name="William W."/>
        </authorList>
    </citation>
    <scope>NUCLEOTIDE SEQUENCE</scope>
</reference>
<evidence type="ECO:0000313" key="3">
    <source>
        <dbReference type="Proteomes" id="UP000692954"/>
    </source>
</evidence>
<keyword evidence="1" id="KW-0472">Membrane</keyword>
<feature type="transmembrane region" description="Helical" evidence="1">
    <location>
        <begin position="182"/>
        <end position="201"/>
    </location>
</feature>
<dbReference type="Proteomes" id="UP000692954">
    <property type="component" value="Unassembled WGS sequence"/>
</dbReference>
<evidence type="ECO:0000256" key="1">
    <source>
        <dbReference type="SAM" id="Phobius"/>
    </source>
</evidence>
<keyword evidence="3" id="KW-1185">Reference proteome</keyword>
<protein>
    <recommendedName>
        <fullName evidence="4">Transmembrane protein</fullName>
    </recommendedName>
</protein>
<comment type="caution">
    <text evidence="2">The sequence shown here is derived from an EMBL/GenBank/DDBJ whole genome shotgun (WGS) entry which is preliminary data.</text>
</comment>